<reference evidence="2" key="1">
    <citation type="submission" date="2023-06" db="EMBL/GenBank/DDBJ databases">
        <title>Genome-scale phylogeny and comparative genomics of the fungal order Sordariales.</title>
        <authorList>
            <consortium name="Lawrence Berkeley National Laboratory"/>
            <person name="Hensen N."/>
            <person name="Bonometti L."/>
            <person name="Westerberg I."/>
            <person name="Brannstrom I.O."/>
            <person name="Guillou S."/>
            <person name="Cros-Aarteil S."/>
            <person name="Calhoun S."/>
            <person name="Haridas S."/>
            <person name="Kuo A."/>
            <person name="Mondo S."/>
            <person name="Pangilinan J."/>
            <person name="Riley R."/>
            <person name="Labutti K."/>
            <person name="Andreopoulos B."/>
            <person name="Lipzen A."/>
            <person name="Chen C."/>
            <person name="Yanf M."/>
            <person name="Daum C."/>
            <person name="Ng V."/>
            <person name="Clum A."/>
            <person name="Steindorff A."/>
            <person name="Ohm R."/>
            <person name="Martin F."/>
            <person name="Silar P."/>
            <person name="Natvig D."/>
            <person name="Lalanne C."/>
            <person name="Gautier V."/>
            <person name="Ament-Velasquez S.L."/>
            <person name="Kruys A."/>
            <person name="Hutchinson M.I."/>
            <person name="Powell A.J."/>
            <person name="Barry K."/>
            <person name="Miller A.N."/>
            <person name="Grigoriev I.V."/>
            <person name="Debuchy R."/>
            <person name="Gladieux P."/>
            <person name="Thoren M.H."/>
            <person name="Johannesson H."/>
        </authorList>
    </citation>
    <scope>NUCLEOTIDE SEQUENCE</scope>
    <source>
        <strain evidence="2">CBS 540.89</strain>
    </source>
</reference>
<evidence type="ECO:0000313" key="3">
    <source>
        <dbReference type="Proteomes" id="UP001172159"/>
    </source>
</evidence>
<dbReference type="Proteomes" id="UP001172159">
    <property type="component" value="Unassembled WGS sequence"/>
</dbReference>
<dbReference type="EMBL" id="JAUKTV010000001">
    <property type="protein sequence ID" value="KAK0748441.1"/>
    <property type="molecule type" value="Genomic_DNA"/>
</dbReference>
<feature type="chain" id="PRO_5041375448" evidence="1">
    <location>
        <begin position="19"/>
        <end position="98"/>
    </location>
</feature>
<name>A0AA40K735_9PEZI</name>
<dbReference type="AlphaFoldDB" id="A0AA40K735"/>
<proteinExistence type="predicted"/>
<sequence>MKFHILTTLLLTTTSALAASAHFPSICTKPCRKALQAANALQAADTHQESDHRLCAPGSVFITYKFECWACMAVAGGGSIKETEFEDVGRWCGELGFA</sequence>
<gene>
    <name evidence="2" type="ORF">B0T21DRAFT_277198</name>
</gene>
<evidence type="ECO:0000256" key="1">
    <source>
        <dbReference type="SAM" id="SignalP"/>
    </source>
</evidence>
<keyword evidence="3" id="KW-1185">Reference proteome</keyword>
<accession>A0AA40K735</accession>
<feature type="signal peptide" evidence="1">
    <location>
        <begin position="1"/>
        <end position="18"/>
    </location>
</feature>
<comment type="caution">
    <text evidence="2">The sequence shown here is derived from an EMBL/GenBank/DDBJ whole genome shotgun (WGS) entry which is preliminary data.</text>
</comment>
<keyword evidence="1" id="KW-0732">Signal</keyword>
<protein>
    <submittedName>
        <fullName evidence="2">Uncharacterized protein</fullName>
    </submittedName>
</protein>
<organism evidence="2 3">
    <name type="scientific">Apiosordaria backusii</name>
    <dbReference type="NCBI Taxonomy" id="314023"/>
    <lineage>
        <taxon>Eukaryota</taxon>
        <taxon>Fungi</taxon>
        <taxon>Dikarya</taxon>
        <taxon>Ascomycota</taxon>
        <taxon>Pezizomycotina</taxon>
        <taxon>Sordariomycetes</taxon>
        <taxon>Sordariomycetidae</taxon>
        <taxon>Sordariales</taxon>
        <taxon>Lasiosphaeriaceae</taxon>
        <taxon>Apiosordaria</taxon>
    </lineage>
</organism>
<evidence type="ECO:0000313" key="2">
    <source>
        <dbReference type="EMBL" id="KAK0748441.1"/>
    </source>
</evidence>